<keyword evidence="10" id="KW-1185">Reference proteome</keyword>
<dbReference type="InterPro" id="IPR018062">
    <property type="entry name" value="HTH_AraC-typ_CS"/>
</dbReference>
<proteinExistence type="predicted"/>
<feature type="modified residue" description="4-aspartylphosphate" evidence="6">
    <location>
        <position position="55"/>
    </location>
</feature>
<evidence type="ECO:0000256" key="5">
    <source>
        <dbReference type="ARBA" id="ARBA00024867"/>
    </source>
</evidence>
<protein>
    <recommendedName>
        <fullName evidence="1">Stage 0 sporulation protein A homolog</fullName>
    </recommendedName>
</protein>
<reference evidence="9 10" key="1">
    <citation type="submission" date="2021-10" db="EMBL/GenBank/DDBJ databases">
        <title>Anaerobic single-cell dispensing facilitates the cultivation of human gut bacteria.</title>
        <authorList>
            <person name="Afrizal A."/>
        </authorList>
    </citation>
    <scope>NUCLEOTIDE SEQUENCE [LARGE SCALE GENOMIC DNA]</scope>
    <source>
        <strain evidence="9 10">CLA-AA-H270</strain>
    </source>
</reference>
<dbReference type="PROSITE" id="PS00041">
    <property type="entry name" value="HTH_ARAC_FAMILY_1"/>
    <property type="match status" value="1"/>
</dbReference>
<evidence type="ECO:0000259" key="7">
    <source>
        <dbReference type="PROSITE" id="PS01124"/>
    </source>
</evidence>
<name>A0AAW4VXZ2_9FIRM</name>
<keyword evidence="3" id="KW-0238">DNA-binding</keyword>
<gene>
    <name evidence="9" type="ORF">LKD22_04260</name>
</gene>
<keyword evidence="6" id="KW-0597">Phosphoprotein</keyword>
<dbReference type="RefSeq" id="WP_110436434.1">
    <property type="nucleotide sequence ID" value="NZ_DBEZDI010000060.1"/>
</dbReference>
<dbReference type="PROSITE" id="PS50110">
    <property type="entry name" value="RESPONSE_REGULATORY"/>
    <property type="match status" value="1"/>
</dbReference>
<dbReference type="InterPro" id="IPR020449">
    <property type="entry name" value="Tscrpt_reg_AraC-type_HTH"/>
</dbReference>
<accession>A0AAW4VXZ2</accession>
<dbReference type="SMART" id="SM00342">
    <property type="entry name" value="HTH_ARAC"/>
    <property type="match status" value="1"/>
</dbReference>
<dbReference type="GO" id="GO:0000160">
    <property type="term" value="P:phosphorelay signal transduction system"/>
    <property type="evidence" value="ECO:0007669"/>
    <property type="project" value="InterPro"/>
</dbReference>
<dbReference type="InterPro" id="IPR018060">
    <property type="entry name" value="HTH_AraC"/>
</dbReference>
<dbReference type="Gene3D" id="3.40.50.2300">
    <property type="match status" value="1"/>
</dbReference>
<dbReference type="SUPFAM" id="SSF46689">
    <property type="entry name" value="Homeodomain-like"/>
    <property type="match status" value="2"/>
</dbReference>
<organism evidence="9 10">
    <name type="scientific">Agathobaculum butyriciproducens</name>
    <dbReference type="NCBI Taxonomy" id="1628085"/>
    <lineage>
        <taxon>Bacteria</taxon>
        <taxon>Bacillati</taxon>
        <taxon>Bacillota</taxon>
        <taxon>Clostridia</taxon>
        <taxon>Eubacteriales</taxon>
        <taxon>Butyricicoccaceae</taxon>
        <taxon>Agathobaculum</taxon>
    </lineage>
</organism>
<dbReference type="PANTHER" id="PTHR43280">
    <property type="entry name" value="ARAC-FAMILY TRANSCRIPTIONAL REGULATOR"/>
    <property type="match status" value="1"/>
</dbReference>
<dbReference type="GO" id="GO:0003700">
    <property type="term" value="F:DNA-binding transcription factor activity"/>
    <property type="evidence" value="ECO:0007669"/>
    <property type="project" value="InterPro"/>
</dbReference>
<keyword evidence="4" id="KW-0804">Transcription</keyword>
<dbReference type="GeneID" id="98660420"/>
<dbReference type="PANTHER" id="PTHR43280:SF2">
    <property type="entry name" value="HTH-TYPE TRANSCRIPTIONAL REGULATOR EXSA"/>
    <property type="match status" value="1"/>
</dbReference>
<evidence type="ECO:0000256" key="3">
    <source>
        <dbReference type="ARBA" id="ARBA00023125"/>
    </source>
</evidence>
<evidence type="ECO:0000256" key="6">
    <source>
        <dbReference type="PROSITE-ProRule" id="PRU00169"/>
    </source>
</evidence>
<evidence type="ECO:0000313" key="9">
    <source>
        <dbReference type="EMBL" id="MCC2176347.1"/>
    </source>
</evidence>
<dbReference type="CDD" id="cd17536">
    <property type="entry name" value="REC_YesN-like"/>
    <property type="match status" value="1"/>
</dbReference>
<feature type="domain" description="Response regulatory" evidence="8">
    <location>
        <begin position="3"/>
        <end position="120"/>
    </location>
</feature>
<evidence type="ECO:0000256" key="1">
    <source>
        <dbReference type="ARBA" id="ARBA00018672"/>
    </source>
</evidence>
<feature type="domain" description="HTH araC/xylS-type" evidence="7">
    <location>
        <begin position="140"/>
        <end position="238"/>
    </location>
</feature>
<evidence type="ECO:0000259" key="8">
    <source>
        <dbReference type="PROSITE" id="PS50110"/>
    </source>
</evidence>
<evidence type="ECO:0000256" key="2">
    <source>
        <dbReference type="ARBA" id="ARBA00023015"/>
    </source>
</evidence>
<dbReference type="Gene3D" id="1.10.10.60">
    <property type="entry name" value="Homeodomain-like"/>
    <property type="match status" value="2"/>
</dbReference>
<comment type="caution">
    <text evidence="9">The sequence shown here is derived from an EMBL/GenBank/DDBJ whole genome shotgun (WGS) entry which is preliminary data.</text>
</comment>
<dbReference type="PROSITE" id="PS01124">
    <property type="entry name" value="HTH_ARAC_FAMILY_2"/>
    <property type="match status" value="1"/>
</dbReference>
<dbReference type="SUPFAM" id="SSF52172">
    <property type="entry name" value="CheY-like"/>
    <property type="match status" value="1"/>
</dbReference>
<dbReference type="InterPro" id="IPR009057">
    <property type="entry name" value="Homeodomain-like_sf"/>
</dbReference>
<dbReference type="InterPro" id="IPR001789">
    <property type="entry name" value="Sig_transdc_resp-reg_receiver"/>
</dbReference>
<dbReference type="SMART" id="SM00448">
    <property type="entry name" value="REC"/>
    <property type="match status" value="1"/>
</dbReference>
<sequence length="241" mass="27277">MLKVLIAEDEPLSLQNLSGQMRDLLGADALIEGVANGREAVERARQIQPQLVLMDIEMPVMNGLDAAAIIHKAMPETHIVFLTAFDRFDYAVGAMRAGGTDYLVKPFDSAQITACLRKLNLLPESRPAVRGDKPGNTFCTQFSVWLEHHYMQDVSLDQAAEAMGMSSFYFSRFFRTSYNQTFLEYLTAYRIDRAVELLQQTDIPVREIAVRVGYTDANYFTKVFKRHLGVTPTEYRNHNAN</sequence>
<evidence type="ECO:0000256" key="4">
    <source>
        <dbReference type="ARBA" id="ARBA00023163"/>
    </source>
</evidence>
<evidence type="ECO:0000313" key="10">
    <source>
        <dbReference type="Proteomes" id="UP001298753"/>
    </source>
</evidence>
<dbReference type="GO" id="GO:0043565">
    <property type="term" value="F:sequence-specific DNA binding"/>
    <property type="evidence" value="ECO:0007669"/>
    <property type="project" value="InterPro"/>
</dbReference>
<dbReference type="PRINTS" id="PR00032">
    <property type="entry name" value="HTHARAC"/>
</dbReference>
<dbReference type="AlphaFoldDB" id="A0AAW4VXZ2"/>
<comment type="function">
    <text evidence="5">May play the central regulatory role in sporulation. It may be an element of the effector pathway responsible for the activation of sporulation genes in response to nutritional stress. Spo0A may act in concert with spo0H (a sigma factor) to control the expression of some genes that are critical to the sporulation process.</text>
</comment>
<dbReference type="EMBL" id="JAJEPX010000008">
    <property type="protein sequence ID" value="MCC2176347.1"/>
    <property type="molecule type" value="Genomic_DNA"/>
</dbReference>
<dbReference type="Pfam" id="PF00072">
    <property type="entry name" value="Response_reg"/>
    <property type="match status" value="1"/>
</dbReference>
<dbReference type="Pfam" id="PF12833">
    <property type="entry name" value="HTH_18"/>
    <property type="match status" value="1"/>
</dbReference>
<keyword evidence="2" id="KW-0805">Transcription regulation</keyword>
<dbReference type="Proteomes" id="UP001298753">
    <property type="component" value="Unassembled WGS sequence"/>
</dbReference>
<dbReference type="InterPro" id="IPR011006">
    <property type="entry name" value="CheY-like_superfamily"/>
</dbReference>